<protein>
    <submittedName>
        <fullName evidence="1">Uncharacterized protein</fullName>
    </submittedName>
</protein>
<proteinExistence type="predicted"/>
<feature type="non-terminal residue" evidence="1">
    <location>
        <position position="103"/>
    </location>
</feature>
<organism evidence="1 2">
    <name type="scientific">Parasponia andersonii</name>
    <name type="common">Sponia andersonii</name>
    <dbReference type="NCBI Taxonomy" id="3476"/>
    <lineage>
        <taxon>Eukaryota</taxon>
        <taxon>Viridiplantae</taxon>
        <taxon>Streptophyta</taxon>
        <taxon>Embryophyta</taxon>
        <taxon>Tracheophyta</taxon>
        <taxon>Spermatophyta</taxon>
        <taxon>Magnoliopsida</taxon>
        <taxon>eudicotyledons</taxon>
        <taxon>Gunneridae</taxon>
        <taxon>Pentapetalae</taxon>
        <taxon>rosids</taxon>
        <taxon>fabids</taxon>
        <taxon>Rosales</taxon>
        <taxon>Cannabaceae</taxon>
        <taxon>Parasponia</taxon>
    </lineage>
</organism>
<evidence type="ECO:0000313" key="1">
    <source>
        <dbReference type="EMBL" id="PON68288.1"/>
    </source>
</evidence>
<accession>A0A2P5D4Y7</accession>
<dbReference type="Proteomes" id="UP000237105">
    <property type="component" value="Unassembled WGS sequence"/>
</dbReference>
<keyword evidence="2" id="KW-1185">Reference proteome</keyword>
<dbReference type="EMBL" id="JXTB01000064">
    <property type="protein sequence ID" value="PON68288.1"/>
    <property type="molecule type" value="Genomic_DNA"/>
</dbReference>
<comment type="caution">
    <text evidence="1">The sequence shown here is derived from an EMBL/GenBank/DDBJ whole genome shotgun (WGS) entry which is preliminary data.</text>
</comment>
<gene>
    <name evidence="1" type="ORF">PanWU01x14_096080</name>
</gene>
<sequence>MEMLLNVWSWMTDAQIYQGTNQRDEILSVKKVSLIRKFPFNVKVNFAKYIDLKMPKKMINYKFKQQVLLCTETPPQAPKRNFHKRLDQMEKEQSSFFHSPKLQ</sequence>
<reference evidence="2" key="1">
    <citation type="submission" date="2016-06" db="EMBL/GenBank/DDBJ databases">
        <title>Parallel loss of symbiosis genes in relatives of nitrogen-fixing non-legume Parasponia.</title>
        <authorList>
            <person name="Van Velzen R."/>
            <person name="Holmer R."/>
            <person name="Bu F."/>
            <person name="Rutten L."/>
            <person name="Van Zeijl A."/>
            <person name="Liu W."/>
            <person name="Santuari L."/>
            <person name="Cao Q."/>
            <person name="Sharma T."/>
            <person name="Shen D."/>
            <person name="Roswanjaya Y."/>
            <person name="Wardhani T."/>
            <person name="Kalhor M.S."/>
            <person name="Jansen J."/>
            <person name="Van den Hoogen J."/>
            <person name="Gungor B."/>
            <person name="Hartog M."/>
            <person name="Hontelez J."/>
            <person name="Verver J."/>
            <person name="Yang W.-C."/>
            <person name="Schijlen E."/>
            <person name="Repin R."/>
            <person name="Schilthuizen M."/>
            <person name="Schranz E."/>
            <person name="Heidstra R."/>
            <person name="Miyata K."/>
            <person name="Fedorova E."/>
            <person name="Kohlen W."/>
            <person name="Bisseling T."/>
            <person name="Smit S."/>
            <person name="Geurts R."/>
        </authorList>
    </citation>
    <scope>NUCLEOTIDE SEQUENCE [LARGE SCALE GENOMIC DNA]</scope>
    <source>
        <strain evidence="2">cv. WU1-14</strain>
    </source>
</reference>
<dbReference type="AlphaFoldDB" id="A0A2P5D4Y7"/>
<evidence type="ECO:0000313" key="2">
    <source>
        <dbReference type="Proteomes" id="UP000237105"/>
    </source>
</evidence>
<name>A0A2P5D4Y7_PARAD</name>